<keyword evidence="3" id="KW-1185">Reference proteome</keyword>
<dbReference type="Proteomes" id="UP000322873">
    <property type="component" value="Unassembled WGS sequence"/>
</dbReference>
<evidence type="ECO:0000313" key="2">
    <source>
        <dbReference type="EMBL" id="KAA8565802.1"/>
    </source>
</evidence>
<organism evidence="2 3">
    <name type="scientific">Monilinia fructicola</name>
    <name type="common">Brown rot fungus</name>
    <name type="synonym">Ciboria fructicola</name>
    <dbReference type="NCBI Taxonomy" id="38448"/>
    <lineage>
        <taxon>Eukaryota</taxon>
        <taxon>Fungi</taxon>
        <taxon>Dikarya</taxon>
        <taxon>Ascomycota</taxon>
        <taxon>Pezizomycotina</taxon>
        <taxon>Leotiomycetes</taxon>
        <taxon>Helotiales</taxon>
        <taxon>Sclerotiniaceae</taxon>
        <taxon>Monilinia</taxon>
    </lineage>
</organism>
<dbReference type="VEuPathDB" id="FungiDB:MFRU_006g03400"/>
<feature type="compositionally biased region" description="Polar residues" evidence="1">
    <location>
        <begin position="139"/>
        <end position="149"/>
    </location>
</feature>
<gene>
    <name evidence="2" type="ORF">EYC84_009626</name>
</gene>
<comment type="caution">
    <text evidence="2">The sequence shown here is derived from an EMBL/GenBank/DDBJ whole genome shotgun (WGS) entry which is preliminary data.</text>
</comment>
<sequence>MEFKLCNKNGSPISPPPQSPGNNLSISNFFNRNRSTDTVGSLPSPKSGTSPPNKTLKKKSTARSGSITENLVDAGGIRKMVLETNTSSGEDDKDGRVLHSSSTGSGNKSSNGGENKFMQFLSNAASTDRLADGERKSQHSSQQTETDNTAAEDGPAASSVGGSKHKKKSKRKNKKKNGRRGEDGLMILLAIMLNEEKDLREGEM</sequence>
<proteinExistence type="predicted"/>
<protein>
    <submittedName>
        <fullName evidence="2">Uncharacterized protein</fullName>
    </submittedName>
</protein>
<feature type="region of interest" description="Disordered" evidence="1">
    <location>
        <begin position="1"/>
        <end position="185"/>
    </location>
</feature>
<reference evidence="2 3" key="1">
    <citation type="submission" date="2019-06" db="EMBL/GenBank/DDBJ databases">
        <title>Genome Sequence of the Brown Rot Fungal Pathogen Monilinia fructicola.</title>
        <authorList>
            <person name="De Miccolis Angelini R.M."/>
            <person name="Landi L."/>
            <person name="Abate D."/>
            <person name="Pollastro S."/>
            <person name="Romanazzi G."/>
            <person name="Faretra F."/>
        </authorList>
    </citation>
    <scope>NUCLEOTIDE SEQUENCE [LARGE SCALE GENOMIC DNA]</scope>
    <source>
        <strain evidence="2 3">Mfrc123</strain>
    </source>
</reference>
<feature type="compositionally biased region" description="Basic residues" evidence="1">
    <location>
        <begin position="163"/>
        <end position="178"/>
    </location>
</feature>
<dbReference type="AlphaFoldDB" id="A0A5M9JD96"/>
<dbReference type="EMBL" id="VICG01000013">
    <property type="protein sequence ID" value="KAA8565802.1"/>
    <property type="molecule type" value="Genomic_DNA"/>
</dbReference>
<feature type="compositionally biased region" description="Polar residues" evidence="1">
    <location>
        <begin position="21"/>
        <end position="53"/>
    </location>
</feature>
<name>A0A5M9JD96_MONFR</name>
<accession>A0A5M9JD96</accession>
<evidence type="ECO:0000313" key="3">
    <source>
        <dbReference type="Proteomes" id="UP000322873"/>
    </source>
</evidence>
<evidence type="ECO:0000256" key="1">
    <source>
        <dbReference type="SAM" id="MobiDB-lite"/>
    </source>
</evidence>
<feature type="compositionally biased region" description="Low complexity" evidence="1">
    <location>
        <begin position="100"/>
        <end position="113"/>
    </location>
</feature>